<keyword evidence="3" id="KW-0812">Transmembrane</keyword>
<evidence type="ECO:0000313" key="7">
    <source>
        <dbReference type="WBParaSite" id="MBELARI_LOCUS4491"/>
    </source>
</evidence>
<feature type="domain" description="ZP" evidence="5">
    <location>
        <begin position="35"/>
        <end position="258"/>
    </location>
</feature>
<organism evidence="6 7">
    <name type="scientific">Mesorhabditis belari</name>
    <dbReference type="NCBI Taxonomy" id="2138241"/>
    <lineage>
        <taxon>Eukaryota</taxon>
        <taxon>Metazoa</taxon>
        <taxon>Ecdysozoa</taxon>
        <taxon>Nematoda</taxon>
        <taxon>Chromadorea</taxon>
        <taxon>Rhabditida</taxon>
        <taxon>Rhabditina</taxon>
        <taxon>Rhabditomorpha</taxon>
        <taxon>Rhabditoidea</taxon>
        <taxon>Rhabditidae</taxon>
        <taxon>Mesorhabditinae</taxon>
        <taxon>Mesorhabditis</taxon>
    </lineage>
</organism>
<evidence type="ECO:0000256" key="4">
    <source>
        <dbReference type="SAM" id="SignalP"/>
    </source>
</evidence>
<evidence type="ECO:0000256" key="2">
    <source>
        <dbReference type="SAM" id="MobiDB-lite"/>
    </source>
</evidence>
<keyword evidence="1 4" id="KW-0732">Signal</keyword>
<evidence type="ECO:0000313" key="6">
    <source>
        <dbReference type="Proteomes" id="UP000887575"/>
    </source>
</evidence>
<dbReference type="AlphaFoldDB" id="A0AAF3FC33"/>
<reference evidence="7" key="1">
    <citation type="submission" date="2024-02" db="UniProtKB">
        <authorList>
            <consortium name="WormBaseParasite"/>
        </authorList>
    </citation>
    <scope>IDENTIFICATION</scope>
</reference>
<keyword evidence="6" id="KW-1185">Reference proteome</keyword>
<dbReference type="PANTHER" id="PTHR22907">
    <property type="entry name" value="GH04558P"/>
    <property type="match status" value="1"/>
</dbReference>
<keyword evidence="3" id="KW-1133">Transmembrane helix</keyword>
<keyword evidence="3" id="KW-0472">Membrane</keyword>
<evidence type="ECO:0000256" key="3">
    <source>
        <dbReference type="SAM" id="Phobius"/>
    </source>
</evidence>
<accession>A0AAF3FC33</accession>
<feature type="region of interest" description="Disordered" evidence="2">
    <location>
        <begin position="405"/>
        <end position="427"/>
    </location>
</feature>
<dbReference type="WBParaSite" id="MBELARI_LOCUS4491">
    <property type="protein sequence ID" value="MBELARI_LOCUS4491"/>
    <property type="gene ID" value="MBELARI_LOCUS4491"/>
</dbReference>
<evidence type="ECO:0000256" key="1">
    <source>
        <dbReference type="ARBA" id="ARBA00022729"/>
    </source>
</evidence>
<dbReference type="PANTHER" id="PTHR22907:SF54">
    <property type="entry name" value="GH04558P"/>
    <property type="match status" value="1"/>
</dbReference>
<protein>
    <recommendedName>
        <fullName evidence="5">ZP domain-containing protein</fullName>
    </recommendedName>
</protein>
<feature type="transmembrane region" description="Helical" evidence="3">
    <location>
        <begin position="326"/>
        <end position="353"/>
    </location>
</feature>
<dbReference type="SMART" id="SM00241">
    <property type="entry name" value="ZP"/>
    <property type="match status" value="1"/>
</dbReference>
<dbReference type="InterPro" id="IPR001507">
    <property type="entry name" value="ZP_dom"/>
</dbReference>
<name>A0AAF3FC33_9BILA</name>
<dbReference type="Proteomes" id="UP000887575">
    <property type="component" value="Unassembled WGS sequence"/>
</dbReference>
<evidence type="ECO:0000259" key="5">
    <source>
        <dbReference type="PROSITE" id="PS51034"/>
    </source>
</evidence>
<dbReference type="PROSITE" id="PS51034">
    <property type="entry name" value="ZP_2"/>
    <property type="match status" value="1"/>
</dbReference>
<feature type="chain" id="PRO_5041986018" description="ZP domain-containing protein" evidence="4">
    <location>
        <begin position="23"/>
        <end position="490"/>
    </location>
</feature>
<feature type="signal peptide" evidence="4">
    <location>
        <begin position="1"/>
        <end position="22"/>
    </location>
</feature>
<proteinExistence type="predicted"/>
<sequence>MQSFVWMLLLLPLTVLSTVTDAQTNDPNEQNLSWECGDKEIVATLATPFPFDGTLMTAGGSRNQCAVHGKGNTTTHLSISLVDLDLCNVTYDQVLDKYSVRVWARSHSKLLLDSDRFYDIDCQGAKQVTSRRTPENPFRISFESAGSPESVKDLIFGRPYTLSVHQMPGKSQPFLVTKCTARGDTNLSATVIDSRGCPSGSPLLAPFTRSSDNAISTSVIPSMFRFPSTTTLTVECAIQICGQDESCRPPCSVKVNVQDRVRSLLNTAEVEEDSIEEVLFVSITVTVRDDSISEAPLASAERSEKDLELIVPIKENVPCLWKDEDLFVYACVILGAGFVLGTLFNLMCCCIWMRRREKKREMKAIHRKRIDTDYWIAEPHTVPKNVSSAHPSYYEVSRRLSNASYASVKNRPTRPAPPIPHRDYGVPPSISAQTASIHASQLSDYAGSRASSDGREYASCGVTGSTFLSHSTTVETDLDSPGSNQTVSYH</sequence>
<dbReference type="InterPro" id="IPR051962">
    <property type="entry name" value="Cuticlin"/>
</dbReference>